<dbReference type="CDD" id="cd00037">
    <property type="entry name" value="CLECT"/>
    <property type="match status" value="1"/>
</dbReference>
<feature type="domain" description="C-type lectin" evidence="3">
    <location>
        <begin position="75"/>
        <end position="242"/>
    </location>
</feature>
<dbReference type="STRING" id="135651.G0PAT4"/>
<dbReference type="InterPro" id="IPR016187">
    <property type="entry name" value="CTDL_fold"/>
</dbReference>
<dbReference type="PANTHER" id="PTHR47517">
    <property type="entry name" value="C-TYPE LECTIN-RELATED"/>
    <property type="match status" value="1"/>
</dbReference>
<organism evidence="5">
    <name type="scientific">Caenorhabditis brenneri</name>
    <name type="common">Nematode worm</name>
    <dbReference type="NCBI Taxonomy" id="135651"/>
    <lineage>
        <taxon>Eukaryota</taxon>
        <taxon>Metazoa</taxon>
        <taxon>Ecdysozoa</taxon>
        <taxon>Nematoda</taxon>
        <taxon>Chromadorea</taxon>
        <taxon>Rhabditida</taxon>
        <taxon>Rhabditina</taxon>
        <taxon>Rhabditomorpha</taxon>
        <taxon>Rhabditoidea</taxon>
        <taxon>Rhabditidae</taxon>
        <taxon>Peloderinae</taxon>
        <taxon>Caenorhabditis</taxon>
    </lineage>
</organism>
<evidence type="ECO:0000256" key="2">
    <source>
        <dbReference type="SAM" id="SignalP"/>
    </source>
</evidence>
<feature type="chain" id="PRO_5003406071" description="C-type lectin domain-containing protein" evidence="2">
    <location>
        <begin position="20"/>
        <end position="246"/>
    </location>
</feature>
<sequence>MKCLLLFLCFFCLITVITAIFESEGGKRNQYSSSSSDEDSNYERRKKKKHHHHGRPPGNGNGGEGNGNGGGGKACPSDWMTFDRPQGRWCVKLFVGTMMNLAAETRCREMNATLTGLQTDAERLKLAEAGRTIMLQNNYGDASIWLGAHRKGSCPSAQMCYPKETFFWLDNHTTGNEGFGWATGQPDAGTRGAWGVQSCAHQFIFSSGTTNPRWPGIIHGQLDDQYCQEGVVDPNIKMYACGRKPF</sequence>
<dbReference type="InterPro" id="IPR001304">
    <property type="entry name" value="C-type_lectin-like"/>
</dbReference>
<feature type="compositionally biased region" description="Gly residues" evidence="1">
    <location>
        <begin position="57"/>
        <end position="71"/>
    </location>
</feature>
<reference evidence="5" key="1">
    <citation type="submission" date="2011-07" db="EMBL/GenBank/DDBJ databases">
        <authorList>
            <consortium name="Caenorhabditis brenneri Sequencing and Analysis Consortium"/>
            <person name="Wilson R.K."/>
        </authorList>
    </citation>
    <scope>NUCLEOTIDE SEQUENCE [LARGE SCALE GENOMIC DNA]</scope>
    <source>
        <strain evidence="5">PB2801</strain>
    </source>
</reference>
<dbReference type="PANTHER" id="PTHR47517:SF2">
    <property type="entry name" value="C-TYPE LECTIN DOMAIN-CONTAINING PROTEIN"/>
    <property type="match status" value="1"/>
</dbReference>
<dbReference type="Proteomes" id="UP000008068">
    <property type="component" value="Unassembled WGS sequence"/>
</dbReference>
<dbReference type="SMART" id="SM00034">
    <property type="entry name" value="CLECT"/>
    <property type="match status" value="1"/>
</dbReference>
<evidence type="ECO:0000256" key="1">
    <source>
        <dbReference type="SAM" id="MobiDB-lite"/>
    </source>
</evidence>
<dbReference type="InterPro" id="IPR016186">
    <property type="entry name" value="C-type_lectin-like/link_sf"/>
</dbReference>
<feature type="region of interest" description="Disordered" evidence="1">
    <location>
        <begin position="27"/>
        <end position="71"/>
    </location>
</feature>
<accession>G0PAT4</accession>
<dbReference type="Gene3D" id="3.10.100.10">
    <property type="entry name" value="Mannose-Binding Protein A, subunit A"/>
    <property type="match status" value="1"/>
</dbReference>
<evidence type="ECO:0000313" key="5">
    <source>
        <dbReference type="Proteomes" id="UP000008068"/>
    </source>
</evidence>
<protein>
    <recommendedName>
        <fullName evidence="3">C-type lectin domain-containing protein</fullName>
    </recommendedName>
</protein>
<evidence type="ECO:0000259" key="3">
    <source>
        <dbReference type="SMART" id="SM00034"/>
    </source>
</evidence>
<dbReference type="OrthoDB" id="5796004at2759"/>
<dbReference type="InParanoid" id="G0PAT4"/>
<evidence type="ECO:0000313" key="4">
    <source>
        <dbReference type="EMBL" id="EGT49983.1"/>
    </source>
</evidence>
<dbReference type="AlphaFoldDB" id="G0PAT4"/>
<gene>
    <name evidence="4" type="ORF">CAEBREN_12628</name>
</gene>
<name>G0PAT4_CAEBE</name>
<dbReference type="EMBL" id="GL380189">
    <property type="protein sequence ID" value="EGT49983.1"/>
    <property type="molecule type" value="Genomic_DNA"/>
</dbReference>
<proteinExistence type="predicted"/>
<dbReference type="eggNOG" id="KOG4297">
    <property type="taxonomic scope" value="Eukaryota"/>
</dbReference>
<feature type="compositionally biased region" description="Basic residues" evidence="1">
    <location>
        <begin position="44"/>
        <end position="55"/>
    </location>
</feature>
<dbReference type="SUPFAM" id="SSF56436">
    <property type="entry name" value="C-type lectin-like"/>
    <property type="match status" value="1"/>
</dbReference>
<feature type="signal peptide" evidence="2">
    <location>
        <begin position="1"/>
        <end position="19"/>
    </location>
</feature>
<keyword evidence="2" id="KW-0732">Signal</keyword>
<dbReference type="HOGENOM" id="CLU_058687_0_0_1"/>
<keyword evidence="5" id="KW-1185">Reference proteome</keyword>